<keyword evidence="1" id="KW-1133">Transmembrane helix</keyword>
<keyword evidence="3" id="KW-1185">Reference proteome</keyword>
<evidence type="ECO:0000313" key="2">
    <source>
        <dbReference type="EMBL" id="WLQ34880.1"/>
    </source>
</evidence>
<dbReference type="InterPro" id="IPR043857">
    <property type="entry name" value="DUF5819"/>
</dbReference>
<feature type="transmembrane region" description="Helical" evidence="1">
    <location>
        <begin position="71"/>
        <end position="93"/>
    </location>
</feature>
<dbReference type="Pfam" id="PF19136">
    <property type="entry name" value="DUF5819"/>
    <property type="match status" value="1"/>
</dbReference>
<proteinExistence type="predicted"/>
<evidence type="ECO:0000256" key="1">
    <source>
        <dbReference type="SAM" id="Phobius"/>
    </source>
</evidence>
<organism evidence="2 3">
    <name type="scientific">Streptomyces castrisilvae</name>
    <dbReference type="NCBI Taxonomy" id="3033811"/>
    <lineage>
        <taxon>Bacteria</taxon>
        <taxon>Bacillati</taxon>
        <taxon>Actinomycetota</taxon>
        <taxon>Actinomycetes</taxon>
        <taxon>Kitasatosporales</taxon>
        <taxon>Streptomycetaceae</taxon>
        <taxon>Streptomyces</taxon>
    </lineage>
</organism>
<dbReference type="Proteomes" id="UP001239522">
    <property type="component" value="Chromosome"/>
</dbReference>
<evidence type="ECO:0000313" key="3">
    <source>
        <dbReference type="Proteomes" id="UP001239522"/>
    </source>
</evidence>
<reference evidence="2 3" key="1">
    <citation type="submission" date="2023-03" db="EMBL/GenBank/DDBJ databases">
        <title>Isolation and description of six Streptomyces strains from soil environments, able to metabolize different microbial glucans.</title>
        <authorList>
            <person name="Widen T."/>
            <person name="Larsbrink J."/>
        </authorList>
    </citation>
    <scope>NUCLEOTIDE SEQUENCE [LARGE SCALE GENOMIC DNA]</scope>
    <source>
        <strain evidence="2 3">Mut1</strain>
    </source>
</reference>
<accession>A0ABY9HK11</accession>
<name>A0ABY9HK11_9ACTN</name>
<dbReference type="RefSeq" id="WP_306055385.1">
    <property type="nucleotide sequence ID" value="NZ_CP120997.1"/>
</dbReference>
<keyword evidence="1" id="KW-0472">Membrane</keyword>
<sequence>MDSDDDRGADGISGAAPAVAASTGETSAAGVFAAEVPVAEPVAGVPGAGTTVAEAPVGVGGMAGLSFPYQVAAAVALAVCGVIACVQLAMVFLHVAPSNTLTKQHGAAVDEWIYPEFEQNWKLFAPNPLQQNVAVQVRTELAGPDGPRTTAWTDLSAEDGRAIRGNLLPSHVQQNELRRAWDFYVGSHDDQNRANGLRGSLSEQYVRRLVMLRLTGHHDGETILRIQVRSEVRAVAAPEWSDEKISTGPSYRVLPWWKVEAADVPKGTAGYEEADQ</sequence>
<protein>
    <submittedName>
        <fullName evidence="2">DUF5819 family protein</fullName>
    </submittedName>
</protein>
<gene>
    <name evidence="2" type="ORF">P8A18_16190</name>
</gene>
<keyword evidence="1" id="KW-0812">Transmembrane</keyword>
<dbReference type="EMBL" id="CP120997">
    <property type="protein sequence ID" value="WLQ34880.1"/>
    <property type="molecule type" value="Genomic_DNA"/>
</dbReference>